<dbReference type="SMART" id="SM00220">
    <property type="entry name" value="S_TKc"/>
    <property type="match status" value="1"/>
</dbReference>
<keyword evidence="7" id="KW-0732">Signal</keyword>
<dbReference type="Proteomes" id="UP001210211">
    <property type="component" value="Unassembled WGS sequence"/>
</dbReference>
<gene>
    <name evidence="24" type="ORF">LUZ61_020617</name>
</gene>
<keyword evidence="6 22" id="KW-0812">Transmembrane</keyword>
<dbReference type="GO" id="GO:0004674">
    <property type="term" value="F:protein serine/threonine kinase activity"/>
    <property type="evidence" value="ECO:0007669"/>
    <property type="project" value="UniProtKB-KW"/>
</dbReference>
<dbReference type="SUPFAM" id="SSF56112">
    <property type="entry name" value="Protein kinase-like (PK-like)"/>
    <property type="match status" value="1"/>
</dbReference>
<keyword evidence="14" id="KW-1015">Disulfide bond</keyword>
<feature type="transmembrane region" description="Helical" evidence="22">
    <location>
        <begin position="50"/>
        <end position="75"/>
    </location>
</feature>
<keyword evidence="5" id="KW-0808">Transferase</keyword>
<evidence type="ECO:0000256" key="6">
    <source>
        <dbReference type="ARBA" id="ARBA00022692"/>
    </source>
</evidence>
<reference evidence="24 25" key="1">
    <citation type="journal article" date="2022" name="Cell">
        <title>Repeat-based holocentromeres influence genome architecture and karyotype evolution.</title>
        <authorList>
            <person name="Hofstatter P.G."/>
            <person name="Thangavel G."/>
            <person name="Lux T."/>
            <person name="Neumann P."/>
            <person name="Vondrak T."/>
            <person name="Novak P."/>
            <person name="Zhang M."/>
            <person name="Costa L."/>
            <person name="Castellani M."/>
            <person name="Scott A."/>
            <person name="Toegelov H."/>
            <person name="Fuchs J."/>
            <person name="Mata-Sucre Y."/>
            <person name="Dias Y."/>
            <person name="Vanzela A.L.L."/>
            <person name="Huettel B."/>
            <person name="Almeida C.C.S."/>
            <person name="Simkova H."/>
            <person name="Souza G."/>
            <person name="Pedrosa-Harand A."/>
            <person name="Macas J."/>
            <person name="Mayer K.F.X."/>
            <person name="Houben A."/>
            <person name="Marques A."/>
        </authorList>
    </citation>
    <scope>NUCLEOTIDE SEQUENCE [LARGE SCALE GENOMIC DNA]</scope>
    <source>
        <strain evidence="24">RhyTen1mFocal</strain>
    </source>
</reference>
<evidence type="ECO:0000256" key="16">
    <source>
        <dbReference type="ARBA" id="ARBA00023180"/>
    </source>
</evidence>
<dbReference type="GO" id="GO:0005524">
    <property type="term" value="F:ATP binding"/>
    <property type="evidence" value="ECO:0007669"/>
    <property type="project" value="UniProtKB-UniRule"/>
</dbReference>
<dbReference type="InterPro" id="IPR008271">
    <property type="entry name" value="Ser/Thr_kinase_AS"/>
</dbReference>
<dbReference type="Gene3D" id="1.10.510.10">
    <property type="entry name" value="Transferase(Phosphotransferase) domain 1"/>
    <property type="match status" value="1"/>
</dbReference>
<comment type="catalytic activity">
    <reaction evidence="17">
        <text>L-threonyl-[protein] + ATP = O-phospho-L-threonyl-[protein] + ADP + H(+)</text>
        <dbReference type="Rhea" id="RHEA:46608"/>
        <dbReference type="Rhea" id="RHEA-COMP:11060"/>
        <dbReference type="Rhea" id="RHEA-COMP:11605"/>
        <dbReference type="ChEBI" id="CHEBI:15378"/>
        <dbReference type="ChEBI" id="CHEBI:30013"/>
        <dbReference type="ChEBI" id="CHEBI:30616"/>
        <dbReference type="ChEBI" id="CHEBI:61977"/>
        <dbReference type="ChEBI" id="CHEBI:456216"/>
        <dbReference type="EC" id="2.7.11.1"/>
    </reaction>
</comment>
<evidence type="ECO:0000256" key="10">
    <source>
        <dbReference type="ARBA" id="ARBA00022777"/>
    </source>
</evidence>
<comment type="caution">
    <text evidence="24">The sequence shown here is derived from an EMBL/GenBank/DDBJ whole genome shotgun (WGS) entry which is preliminary data.</text>
</comment>
<dbReference type="AlphaFoldDB" id="A0AAD5ZDC9"/>
<evidence type="ECO:0000256" key="7">
    <source>
        <dbReference type="ARBA" id="ARBA00022729"/>
    </source>
</evidence>
<evidence type="ECO:0000256" key="12">
    <source>
        <dbReference type="ARBA" id="ARBA00022989"/>
    </source>
</evidence>
<dbReference type="EMBL" id="JAMRDG010000002">
    <property type="protein sequence ID" value="KAJ3691453.1"/>
    <property type="molecule type" value="Genomic_DNA"/>
</dbReference>
<keyword evidence="8" id="KW-0430">Lectin</keyword>
<evidence type="ECO:0000256" key="13">
    <source>
        <dbReference type="ARBA" id="ARBA00023136"/>
    </source>
</evidence>
<feature type="binding site" evidence="19">
    <location>
        <position position="144"/>
    </location>
    <ligand>
        <name>ATP</name>
        <dbReference type="ChEBI" id="CHEBI:30616"/>
    </ligand>
</feature>
<evidence type="ECO:0000256" key="8">
    <source>
        <dbReference type="ARBA" id="ARBA00022734"/>
    </source>
</evidence>
<dbReference type="PROSITE" id="PS50011">
    <property type="entry name" value="PROTEIN_KINASE_DOM"/>
    <property type="match status" value="1"/>
</dbReference>
<evidence type="ECO:0000256" key="21">
    <source>
        <dbReference type="SAM" id="MobiDB-lite"/>
    </source>
</evidence>
<keyword evidence="9 19" id="KW-0547">Nucleotide-binding</keyword>
<dbReference type="PROSITE" id="PS00108">
    <property type="entry name" value="PROTEIN_KINASE_ST"/>
    <property type="match status" value="1"/>
</dbReference>
<evidence type="ECO:0000256" key="2">
    <source>
        <dbReference type="ARBA" id="ARBA00012513"/>
    </source>
</evidence>
<evidence type="ECO:0000259" key="23">
    <source>
        <dbReference type="PROSITE" id="PS50011"/>
    </source>
</evidence>
<dbReference type="InterPro" id="IPR051343">
    <property type="entry name" value="G-type_lectin_kinases/EP1-like"/>
</dbReference>
<evidence type="ECO:0000256" key="15">
    <source>
        <dbReference type="ARBA" id="ARBA00023170"/>
    </source>
</evidence>
<evidence type="ECO:0000256" key="4">
    <source>
        <dbReference type="ARBA" id="ARBA00022553"/>
    </source>
</evidence>
<keyword evidence="4" id="KW-0597">Phosphoprotein</keyword>
<keyword evidence="11 19" id="KW-0067">ATP-binding</keyword>
<keyword evidence="25" id="KW-1185">Reference proteome</keyword>
<evidence type="ECO:0000256" key="17">
    <source>
        <dbReference type="ARBA" id="ARBA00047899"/>
    </source>
</evidence>
<evidence type="ECO:0000256" key="3">
    <source>
        <dbReference type="ARBA" id="ARBA00022527"/>
    </source>
</evidence>
<dbReference type="InterPro" id="IPR000719">
    <property type="entry name" value="Prot_kinase_dom"/>
</dbReference>
<evidence type="ECO:0000256" key="1">
    <source>
        <dbReference type="ARBA" id="ARBA00004479"/>
    </source>
</evidence>
<keyword evidence="3 20" id="KW-0723">Serine/threonine-protein kinase</keyword>
<keyword evidence="10" id="KW-0418">Kinase</keyword>
<dbReference type="FunFam" id="1.10.510.10:FF:000248">
    <property type="entry name" value="S-receptor-like kinase 5"/>
    <property type="match status" value="1"/>
</dbReference>
<accession>A0AAD5ZDC9</accession>
<feature type="compositionally biased region" description="Pro residues" evidence="21">
    <location>
        <begin position="18"/>
        <end position="43"/>
    </location>
</feature>
<comment type="similarity">
    <text evidence="20">Belongs to the protein kinase superfamily.</text>
</comment>
<evidence type="ECO:0000256" key="11">
    <source>
        <dbReference type="ARBA" id="ARBA00022840"/>
    </source>
</evidence>
<evidence type="ECO:0000256" key="14">
    <source>
        <dbReference type="ARBA" id="ARBA00023157"/>
    </source>
</evidence>
<sequence length="418" mass="46900">MGYFQVYNSSAYLKVQIPSPPPPPSSPQAPPIPKTSAQSPPPKSPEKVGLGAILGSAFGGLLLLLFIIGIVWVLLRRGEEEEEQDYIDELPGLPTRFSLQELEVATENFSKTLGEGGFGTVFEGILGDEKVAVKRLEGVERAKKEFLAEVQIIGGIHHINLVNLTGFCAEKSKRLLVYEYMYNGSLDKWIYGRDGRSCLNWRTKYKIITDIAKGLCYLHEGCKRRILHLDIKPQNILLDDNFNAKVADFGLCKLMDRDKSKLETRMRGTPGYIAPEWLTAMITEKVDVYSFGVVVMEILCGRRNLDYSQTEENRHLIALLEVKFKSNELCDLIDKSVEDFEVYKEEIMHVMELAMWCLQSDCTRRPSMSAVVQVLEGVMEVETSLDYNFVSSSPMITTADIDVDQSVPLVASVLSGPR</sequence>
<evidence type="ECO:0000256" key="5">
    <source>
        <dbReference type="ARBA" id="ARBA00022679"/>
    </source>
</evidence>
<keyword evidence="15" id="KW-0675">Receptor</keyword>
<protein>
    <recommendedName>
        <fullName evidence="2">non-specific serine/threonine protein kinase</fullName>
        <ecNumber evidence="2">2.7.11.1</ecNumber>
    </recommendedName>
</protein>
<dbReference type="GO" id="GO:0030246">
    <property type="term" value="F:carbohydrate binding"/>
    <property type="evidence" value="ECO:0007669"/>
    <property type="project" value="UniProtKB-KW"/>
</dbReference>
<dbReference type="PROSITE" id="PS00107">
    <property type="entry name" value="PROTEIN_KINASE_ATP"/>
    <property type="match status" value="1"/>
</dbReference>
<name>A0AAD5ZDC9_9POAL</name>
<dbReference type="InterPro" id="IPR017441">
    <property type="entry name" value="Protein_kinase_ATP_BS"/>
</dbReference>
<evidence type="ECO:0000256" key="19">
    <source>
        <dbReference type="PROSITE-ProRule" id="PRU10141"/>
    </source>
</evidence>
<evidence type="ECO:0000256" key="9">
    <source>
        <dbReference type="ARBA" id="ARBA00022741"/>
    </source>
</evidence>
<comment type="catalytic activity">
    <reaction evidence="18">
        <text>L-seryl-[protein] + ATP = O-phospho-L-seryl-[protein] + ADP + H(+)</text>
        <dbReference type="Rhea" id="RHEA:17989"/>
        <dbReference type="Rhea" id="RHEA-COMP:9863"/>
        <dbReference type="Rhea" id="RHEA-COMP:11604"/>
        <dbReference type="ChEBI" id="CHEBI:15378"/>
        <dbReference type="ChEBI" id="CHEBI:29999"/>
        <dbReference type="ChEBI" id="CHEBI:30616"/>
        <dbReference type="ChEBI" id="CHEBI:83421"/>
        <dbReference type="ChEBI" id="CHEBI:456216"/>
        <dbReference type="EC" id="2.7.11.1"/>
    </reaction>
</comment>
<dbReference type="FunFam" id="3.30.200.20:FF:000178">
    <property type="entry name" value="serine/threonine-protein kinase PBS1-like"/>
    <property type="match status" value="1"/>
</dbReference>
<dbReference type="Gene3D" id="3.30.200.20">
    <property type="entry name" value="Phosphorylase Kinase, domain 1"/>
    <property type="match status" value="1"/>
</dbReference>
<keyword evidence="12 22" id="KW-1133">Transmembrane helix</keyword>
<feature type="domain" description="Protein kinase" evidence="23">
    <location>
        <begin position="107"/>
        <end position="390"/>
    </location>
</feature>
<dbReference type="EC" id="2.7.11.1" evidence="2"/>
<dbReference type="GO" id="GO:0016020">
    <property type="term" value="C:membrane"/>
    <property type="evidence" value="ECO:0007669"/>
    <property type="project" value="UniProtKB-SubCell"/>
</dbReference>
<proteinExistence type="inferred from homology"/>
<evidence type="ECO:0000313" key="24">
    <source>
        <dbReference type="EMBL" id="KAJ3691453.1"/>
    </source>
</evidence>
<dbReference type="InterPro" id="IPR011009">
    <property type="entry name" value="Kinase-like_dom_sf"/>
</dbReference>
<dbReference type="PANTHER" id="PTHR47976:SF30">
    <property type="entry name" value="RECEPTOR-LIKE SERINE_THREONINE-PROTEIN KINASE"/>
    <property type="match status" value="1"/>
</dbReference>
<dbReference type="Pfam" id="PF00069">
    <property type="entry name" value="Pkinase"/>
    <property type="match status" value="1"/>
</dbReference>
<comment type="subcellular location">
    <subcellularLocation>
        <location evidence="1">Membrane</location>
        <topology evidence="1">Single-pass type I membrane protein</topology>
    </subcellularLocation>
</comment>
<keyword evidence="16" id="KW-0325">Glycoprotein</keyword>
<evidence type="ECO:0000313" key="25">
    <source>
        <dbReference type="Proteomes" id="UP001210211"/>
    </source>
</evidence>
<evidence type="ECO:0000256" key="20">
    <source>
        <dbReference type="RuleBase" id="RU000304"/>
    </source>
</evidence>
<organism evidence="24 25">
    <name type="scientific">Rhynchospora tenuis</name>
    <dbReference type="NCBI Taxonomy" id="198213"/>
    <lineage>
        <taxon>Eukaryota</taxon>
        <taxon>Viridiplantae</taxon>
        <taxon>Streptophyta</taxon>
        <taxon>Embryophyta</taxon>
        <taxon>Tracheophyta</taxon>
        <taxon>Spermatophyta</taxon>
        <taxon>Magnoliopsida</taxon>
        <taxon>Liliopsida</taxon>
        <taxon>Poales</taxon>
        <taxon>Cyperaceae</taxon>
        <taxon>Cyperoideae</taxon>
        <taxon>Rhynchosporeae</taxon>
        <taxon>Rhynchospora</taxon>
    </lineage>
</organism>
<evidence type="ECO:0000256" key="18">
    <source>
        <dbReference type="ARBA" id="ARBA00048679"/>
    </source>
</evidence>
<feature type="region of interest" description="Disordered" evidence="21">
    <location>
        <begin position="17"/>
        <end position="46"/>
    </location>
</feature>
<dbReference type="PANTHER" id="PTHR47976">
    <property type="entry name" value="G-TYPE LECTIN S-RECEPTOR-LIKE SERINE/THREONINE-PROTEIN KINASE SD2-5"/>
    <property type="match status" value="1"/>
</dbReference>
<evidence type="ECO:0000256" key="22">
    <source>
        <dbReference type="SAM" id="Phobius"/>
    </source>
</evidence>
<keyword evidence="13 22" id="KW-0472">Membrane</keyword>